<keyword evidence="4 6" id="KW-0472">Membrane</keyword>
<feature type="transmembrane region" description="Helical" evidence="6">
    <location>
        <begin position="197"/>
        <end position="219"/>
    </location>
</feature>
<feature type="transmembrane region" description="Helical" evidence="6">
    <location>
        <begin position="49"/>
        <end position="72"/>
    </location>
</feature>
<dbReference type="GO" id="GO:0140359">
    <property type="term" value="F:ABC-type transporter activity"/>
    <property type="evidence" value="ECO:0007669"/>
    <property type="project" value="InterPro"/>
</dbReference>
<reference evidence="8 9" key="1">
    <citation type="submission" date="2020-01" db="EMBL/GenBank/DDBJ databases">
        <title>Investigation of new actinobacteria for the biodesulphurisation of diesel fuel.</title>
        <authorList>
            <person name="Athi Narayanan S.M."/>
        </authorList>
    </citation>
    <scope>NUCLEOTIDE SEQUENCE [LARGE SCALE GENOMIC DNA]</scope>
    <source>
        <strain evidence="8 9">213E</strain>
    </source>
</reference>
<dbReference type="InterPro" id="IPR000412">
    <property type="entry name" value="ABC_2_transport"/>
</dbReference>
<keyword evidence="3 6" id="KW-1133">Transmembrane helix</keyword>
<dbReference type="PANTHER" id="PTHR43229:SF2">
    <property type="entry name" value="NODULATION PROTEIN J"/>
    <property type="match status" value="1"/>
</dbReference>
<name>A0A7K3LVP1_9ACTN</name>
<dbReference type="InterPro" id="IPR051784">
    <property type="entry name" value="Nod_factor_ABC_transporter"/>
</dbReference>
<dbReference type="Proteomes" id="UP000466307">
    <property type="component" value="Unassembled WGS sequence"/>
</dbReference>
<comment type="subcellular location">
    <subcellularLocation>
        <location evidence="6">Cell membrane</location>
        <topology evidence="6">Multi-pass membrane protein</topology>
    </subcellularLocation>
    <subcellularLocation>
        <location evidence="1">Membrane</location>
        <topology evidence="1">Multi-pass membrane protein</topology>
    </subcellularLocation>
</comment>
<evidence type="ECO:0000313" key="9">
    <source>
        <dbReference type="Proteomes" id="UP000466307"/>
    </source>
</evidence>
<feature type="transmembrane region" description="Helical" evidence="6">
    <location>
        <begin position="248"/>
        <end position="271"/>
    </location>
</feature>
<feature type="transmembrane region" description="Helical" evidence="6">
    <location>
        <begin position="78"/>
        <end position="102"/>
    </location>
</feature>
<dbReference type="PANTHER" id="PTHR43229">
    <property type="entry name" value="NODULATION PROTEIN J"/>
    <property type="match status" value="1"/>
</dbReference>
<comment type="caution">
    <text evidence="8">The sequence shown here is derived from an EMBL/GenBank/DDBJ whole genome shotgun (WGS) entry which is preliminary data.</text>
</comment>
<dbReference type="GO" id="GO:0043190">
    <property type="term" value="C:ATP-binding cassette (ABC) transporter complex"/>
    <property type="evidence" value="ECO:0007669"/>
    <property type="project" value="InterPro"/>
</dbReference>
<dbReference type="PROSITE" id="PS51012">
    <property type="entry name" value="ABC_TM2"/>
    <property type="match status" value="1"/>
</dbReference>
<accession>A0A7K3LVP1</accession>
<keyword evidence="2 6" id="KW-0812">Transmembrane</keyword>
<dbReference type="Pfam" id="PF01061">
    <property type="entry name" value="ABC2_membrane"/>
    <property type="match status" value="1"/>
</dbReference>
<evidence type="ECO:0000259" key="7">
    <source>
        <dbReference type="PROSITE" id="PS51012"/>
    </source>
</evidence>
<keyword evidence="9" id="KW-1185">Reference proteome</keyword>
<evidence type="ECO:0000256" key="2">
    <source>
        <dbReference type="ARBA" id="ARBA00022692"/>
    </source>
</evidence>
<evidence type="ECO:0000256" key="5">
    <source>
        <dbReference type="ARBA" id="ARBA00023251"/>
    </source>
</evidence>
<dbReference type="PIRSF" id="PIRSF006648">
    <property type="entry name" value="DrrB"/>
    <property type="match status" value="1"/>
</dbReference>
<feature type="transmembrane region" description="Helical" evidence="6">
    <location>
        <begin position="122"/>
        <end position="149"/>
    </location>
</feature>
<feature type="transmembrane region" description="Helical" evidence="6">
    <location>
        <begin position="161"/>
        <end position="185"/>
    </location>
</feature>
<keyword evidence="6" id="KW-0813">Transport</keyword>
<evidence type="ECO:0000256" key="6">
    <source>
        <dbReference type="RuleBase" id="RU361157"/>
    </source>
</evidence>
<sequence length="274" mass="28964">MTAVADTSPATTATFAPPIERVGFAQAVTDTITMTRRGLLRMKHTPQQLFDVIVVPIVFTVMFANIFGGAIAGDVSAYLPQLVPGVLVAVAINSSVVTGVQLREDMDRGVFDRFVSLPIARIAPLAGSLIADIVRYAIAAVMSLGVGMVMGYRPHSVLGTILGVLLTMFAAFAISWIFALMGVLLSKASAVQGVSMLILMPLTFTSNVFVPVQTMPSWIASVADINPVSHLVSSLRSLANDGQVTAHVGWTLIGAVVIIAVFAPIAVRAYLRRA</sequence>
<feature type="domain" description="ABC transmembrane type-2" evidence="7">
    <location>
        <begin position="47"/>
        <end position="273"/>
    </location>
</feature>
<evidence type="ECO:0000256" key="3">
    <source>
        <dbReference type="ARBA" id="ARBA00022989"/>
    </source>
</evidence>
<protein>
    <recommendedName>
        <fullName evidence="6">Transport permease protein</fullName>
    </recommendedName>
</protein>
<dbReference type="AlphaFoldDB" id="A0A7K3LVP1"/>
<organism evidence="8 9">
    <name type="scientific">Gordonia desulfuricans</name>
    <dbReference type="NCBI Taxonomy" id="89051"/>
    <lineage>
        <taxon>Bacteria</taxon>
        <taxon>Bacillati</taxon>
        <taxon>Actinomycetota</taxon>
        <taxon>Actinomycetes</taxon>
        <taxon>Mycobacteriales</taxon>
        <taxon>Gordoniaceae</taxon>
        <taxon>Gordonia</taxon>
    </lineage>
</organism>
<dbReference type="GO" id="GO:0046677">
    <property type="term" value="P:response to antibiotic"/>
    <property type="evidence" value="ECO:0007669"/>
    <property type="project" value="UniProtKB-KW"/>
</dbReference>
<dbReference type="EMBL" id="JAADZU010000113">
    <property type="protein sequence ID" value="NDK92322.1"/>
    <property type="molecule type" value="Genomic_DNA"/>
</dbReference>
<evidence type="ECO:0000256" key="4">
    <source>
        <dbReference type="ARBA" id="ARBA00023136"/>
    </source>
</evidence>
<dbReference type="InterPro" id="IPR013525">
    <property type="entry name" value="ABC2_TM"/>
</dbReference>
<dbReference type="InterPro" id="IPR047817">
    <property type="entry name" value="ABC2_TM_bact-type"/>
</dbReference>
<comment type="similarity">
    <text evidence="6">Belongs to the ABC-2 integral membrane protein family.</text>
</comment>
<proteinExistence type="inferred from homology"/>
<evidence type="ECO:0000256" key="1">
    <source>
        <dbReference type="ARBA" id="ARBA00004141"/>
    </source>
</evidence>
<evidence type="ECO:0000313" key="8">
    <source>
        <dbReference type="EMBL" id="NDK92322.1"/>
    </source>
</evidence>
<gene>
    <name evidence="8" type="ORF">GYA93_22580</name>
</gene>
<keyword evidence="6" id="KW-1003">Cell membrane</keyword>
<keyword evidence="5" id="KW-0046">Antibiotic resistance</keyword>
<dbReference type="RefSeq" id="WP_020793724.1">
    <property type="nucleotide sequence ID" value="NZ_JAADZU010000113.1"/>
</dbReference>